<reference evidence="2" key="1">
    <citation type="submission" date="2018-05" db="EMBL/GenBank/DDBJ databases">
        <authorList>
            <person name="Lanie J.A."/>
            <person name="Ng W.-L."/>
            <person name="Kazmierczak K.M."/>
            <person name="Andrzejewski T.M."/>
            <person name="Davidsen T.M."/>
            <person name="Wayne K.J."/>
            <person name="Tettelin H."/>
            <person name="Glass J.I."/>
            <person name="Rusch D."/>
            <person name="Podicherti R."/>
            <person name="Tsui H.-C.T."/>
            <person name="Winkler M.E."/>
        </authorList>
    </citation>
    <scope>NUCLEOTIDE SEQUENCE</scope>
</reference>
<dbReference type="PANTHER" id="PTHR36512:SF3">
    <property type="entry name" value="BLR5678 PROTEIN"/>
    <property type="match status" value="1"/>
</dbReference>
<dbReference type="GO" id="GO:0004177">
    <property type="term" value="F:aminopeptidase activity"/>
    <property type="evidence" value="ECO:0007669"/>
    <property type="project" value="TreeGrafter"/>
</dbReference>
<dbReference type="Gene3D" id="3.60.70.12">
    <property type="entry name" value="L-amino peptidase D-ALA esterase/amidase"/>
    <property type="match status" value="1"/>
</dbReference>
<evidence type="ECO:0000256" key="1">
    <source>
        <dbReference type="ARBA" id="ARBA00007068"/>
    </source>
</evidence>
<organism evidence="2">
    <name type="scientific">marine metagenome</name>
    <dbReference type="NCBI Taxonomy" id="408172"/>
    <lineage>
        <taxon>unclassified sequences</taxon>
        <taxon>metagenomes</taxon>
        <taxon>ecological metagenomes</taxon>
    </lineage>
</organism>
<dbReference type="InterPro" id="IPR005321">
    <property type="entry name" value="Peptidase_S58_DmpA"/>
</dbReference>
<dbReference type="Pfam" id="PF03576">
    <property type="entry name" value="Peptidase_S58"/>
    <property type="match status" value="1"/>
</dbReference>
<gene>
    <name evidence="2" type="ORF">METZ01_LOCUS84103</name>
</gene>
<dbReference type="SUPFAM" id="SSF56266">
    <property type="entry name" value="DmpA/ArgJ-like"/>
    <property type="match status" value="1"/>
</dbReference>
<dbReference type="EMBL" id="UINC01007069">
    <property type="protein sequence ID" value="SVA31249.1"/>
    <property type="molecule type" value="Genomic_DNA"/>
</dbReference>
<comment type="similarity">
    <text evidence="1">Belongs to the peptidase S58 family.</text>
</comment>
<name>A0A381USZ2_9ZZZZ</name>
<dbReference type="PANTHER" id="PTHR36512">
    <property type="entry name" value="D-AMINOPEPTIDASE"/>
    <property type="match status" value="1"/>
</dbReference>
<dbReference type="InterPro" id="IPR016117">
    <property type="entry name" value="ArgJ-like_dom_sf"/>
</dbReference>
<accession>A0A381USZ2</accession>
<dbReference type="CDD" id="cd02252">
    <property type="entry name" value="nylC_like"/>
    <property type="match status" value="1"/>
</dbReference>
<evidence type="ECO:0000313" key="2">
    <source>
        <dbReference type="EMBL" id="SVA31249.1"/>
    </source>
</evidence>
<sequence>MEAFYLENYYMSSGITDVPGITVGHWTDSTAATGCTVVLCGSQTVGGVDVRGSSPGTRETDILAPDRRVETVNAIMLSGGSAYGLAAADGAMKYLEERGVGVIVGSNVVPIVSSAIIFDLGIGDGSVRPRLESGYEACQRASHGPTEQGSVGAGTGATVGKVFGAKRAVKGGLGTSSIHLGNGLMVGALVVVNAIGSVHDPNSGQLIAGPRTEDNCMASSMEALLSGDAHNIPGPGSNTTIGIVATNAKLTKAQASRLASSAHDGLALAVRPSHLVGDGDTMFALSTGDQSSGVRSGREAQESFNRLIAAAIRCTSLAIINGVKNAEGMHGVPSLDDLLKSSER</sequence>
<protein>
    <recommendedName>
        <fullName evidence="3">Peptidase S58</fullName>
    </recommendedName>
</protein>
<evidence type="ECO:0008006" key="3">
    <source>
        <dbReference type="Google" id="ProtNLM"/>
    </source>
</evidence>
<dbReference type="AlphaFoldDB" id="A0A381USZ2"/>
<proteinExistence type="inferred from homology"/>